<dbReference type="Proteomes" id="UP001160148">
    <property type="component" value="Unassembled WGS sequence"/>
</dbReference>
<evidence type="ECO:0000313" key="2">
    <source>
        <dbReference type="EMBL" id="CAI6372155.1"/>
    </source>
</evidence>
<dbReference type="PANTHER" id="PTHR47160">
    <property type="entry name" value="PUTATIVE-RELATED"/>
    <property type="match status" value="1"/>
</dbReference>
<sequence length="463" mass="54109">MNFTIVSSERKNDLILYNDYKYYKKDYVKYLDAFKWQCVKKKCTAKIYVNQATNKILKDESIHNINHKEETTSILKKSFSNGLKRKSEDELERPSKIINRGILKNPEVTQTFTSTDINNIYQCLYRSRRSSYPKLPTNLNEVIDVMSERQIKTVQDENFVLVVNSDNKIICFSTKSNLKLLCSVDKIFVDGTFTYCAKYFLQLFTIHIFKNGHYVPLVYFLLPDKCKDTYARSFGYVIEKCSEINLSFSPSKIVSDFEEAIHIGAKTIWPEIQIVGCRFHLTQNWWKHIQNLGLSKEYKDESSEIGNWLKLVFGLPLLNSEEVSDCFATDLMSIAPDDERVGKFCDYLVEYYIDEGAKFNPHIWASREITSERTTNSCESYHSKFNSQFTKAHPNIFIFTRVLNTKIQTDTYMLINGININTITKNSAFNKKKQNIKNLSNDLNDNKISKFTYLKHVSKYYQK</sequence>
<dbReference type="EMBL" id="CARXXK010001020">
    <property type="protein sequence ID" value="CAI6372155.1"/>
    <property type="molecule type" value="Genomic_DNA"/>
</dbReference>
<keyword evidence="3" id="KW-1185">Reference proteome</keyword>
<dbReference type="Gene3D" id="2.20.25.240">
    <property type="match status" value="1"/>
</dbReference>
<evidence type="ECO:0000259" key="1">
    <source>
        <dbReference type="Pfam" id="PF10551"/>
    </source>
</evidence>
<protein>
    <recommendedName>
        <fullName evidence="1">MULE transposase domain-containing protein</fullName>
    </recommendedName>
</protein>
<comment type="caution">
    <text evidence="2">The sequence shown here is derived from an EMBL/GenBank/DDBJ whole genome shotgun (WGS) entry which is preliminary data.</text>
</comment>
<dbReference type="Pfam" id="PF10551">
    <property type="entry name" value="MULE"/>
    <property type="match status" value="1"/>
</dbReference>
<dbReference type="AlphaFoldDB" id="A0AAV0XUA6"/>
<gene>
    <name evidence="2" type="ORF">MEUPH1_LOCUS26068</name>
</gene>
<evidence type="ECO:0000313" key="3">
    <source>
        <dbReference type="Proteomes" id="UP001160148"/>
    </source>
</evidence>
<dbReference type="InterPro" id="IPR018289">
    <property type="entry name" value="MULE_transposase_dom"/>
</dbReference>
<dbReference type="PANTHER" id="PTHR47160:SF10">
    <property type="entry name" value="MULE TRANSPOSASE DOMAIN-CONTAINING PROTEIN"/>
    <property type="match status" value="1"/>
</dbReference>
<reference evidence="2 3" key="1">
    <citation type="submission" date="2023-01" db="EMBL/GenBank/DDBJ databases">
        <authorList>
            <person name="Whitehead M."/>
        </authorList>
    </citation>
    <scope>NUCLEOTIDE SEQUENCE [LARGE SCALE GENOMIC DNA]</scope>
</reference>
<feature type="domain" description="MULE transposase" evidence="1">
    <location>
        <begin position="188"/>
        <end position="284"/>
    </location>
</feature>
<accession>A0AAV0XUA6</accession>
<proteinExistence type="predicted"/>
<name>A0AAV0XUA6_9HEMI</name>
<organism evidence="2 3">
    <name type="scientific">Macrosiphum euphorbiae</name>
    <name type="common">potato aphid</name>
    <dbReference type="NCBI Taxonomy" id="13131"/>
    <lineage>
        <taxon>Eukaryota</taxon>
        <taxon>Metazoa</taxon>
        <taxon>Ecdysozoa</taxon>
        <taxon>Arthropoda</taxon>
        <taxon>Hexapoda</taxon>
        <taxon>Insecta</taxon>
        <taxon>Pterygota</taxon>
        <taxon>Neoptera</taxon>
        <taxon>Paraneoptera</taxon>
        <taxon>Hemiptera</taxon>
        <taxon>Sternorrhyncha</taxon>
        <taxon>Aphidomorpha</taxon>
        <taxon>Aphidoidea</taxon>
        <taxon>Aphididae</taxon>
        <taxon>Macrosiphini</taxon>
        <taxon>Macrosiphum</taxon>
    </lineage>
</organism>